<keyword evidence="4" id="KW-1185">Reference proteome</keyword>
<evidence type="ECO:0000313" key="4">
    <source>
        <dbReference type="Proteomes" id="UP001186944"/>
    </source>
</evidence>
<comment type="caution">
    <text evidence="3">The sequence shown here is derived from an EMBL/GenBank/DDBJ whole genome shotgun (WGS) entry which is preliminary data.</text>
</comment>
<evidence type="ECO:0000256" key="2">
    <source>
        <dbReference type="SAM" id="MobiDB-lite"/>
    </source>
</evidence>
<dbReference type="PANTHER" id="PTHR15323:SF6">
    <property type="entry name" value="CELL DIVISION CYCLE PROTEIN 123 HOMOLOG"/>
    <property type="match status" value="1"/>
</dbReference>
<comment type="similarity">
    <text evidence="1">Belongs to the CDC123 family.</text>
</comment>
<protein>
    <recommendedName>
        <fullName evidence="5">Cell division cycle protein 123 homolog</fullName>
    </recommendedName>
</protein>
<feature type="region of interest" description="Disordered" evidence="2">
    <location>
        <begin position="331"/>
        <end position="354"/>
    </location>
</feature>
<dbReference type="PANTHER" id="PTHR15323">
    <property type="entry name" value="D123 PROTEIN"/>
    <property type="match status" value="1"/>
</dbReference>
<evidence type="ECO:0008006" key="5">
    <source>
        <dbReference type="Google" id="ProtNLM"/>
    </source>
</evidence>
<dbReference type="EMBL" id="VSWD01000005">
    <property type="protein sequence ID" value="KAK3104009.1"/>
    <property type="molecule type" value="Genomic_DNA"/>
</dbReference>
<dbReference type="GO" id="GO:0005737">
    <property type="term" value="C:cytoplasm"/>
    <property type="evidence" value="ECO:0007669"/>
    <property type="project" value="TreeGrafter"/>
</dbReference>
<dbReference type="Proteomes" id="UP001186944">
    <property type="component" value="Unassembled WGS sequence"/>
</dbReference>
<sequence length="354" mass="40665">MKLDDVLYCSFTAWYPKFSHITIKSCVIPLPQDFLDYLNEDGVVLPEGSTGVTSEDSNQNDDNLEGEDLDVIWDSDTPGAMCPKFLELDSAVKKYIKSLGGVVFPKLNWSAPRDATWIAFDHTLKCKSPSDIYLLLKSSEFISHDLNQPFLYCEDWDSKKEVRVAYHLVLRKWLNVHPGYEFRCFVKNNNLIGISQRNHTAYYDFIGKERDDIIFDIQDFYADHIHLNFPCQNYVFDMYRQEQGDILLIDFNPFGEVTDGLLFDWTELENNDPLKGTDSESIKVPAFRYVAKSKGVQPDPLLTNYGVPRDILDLASGTDHNKLIDLLQLKRSQQEDGSSSEDESDVQVRQTDPR</sequence>
<evidence type="ECO:0000313" key="3">
    <source>
        <dbReference type="EMBL" id="KAK3104009.1"/>
    </source>
</evidence>
<organism evidence="3 4">
    <name type="scientific">Pinctada imbricata</name>
    <name type="common">Atlantic pearl-oyster</name>
    <name type="synonym">Pinctada martensii</name>
    <dbReference type="NCBI Taxonomy" id="66713"/>
    <lineage>
        <taxon>Eukaryota</taxon>
        <taxon>Metazoa</taxon>
        <taxon>Spiralia</taxon>
        <taxon>Lophotrochozoa</taxon>
        <taxon>Mollusca</taxon>
        <taxon>Bivalvia</taxon>
        <taxon>Autobranchia</taxon>
        <taxon>Pteriomorphia</taxon>
        <taxon>Pterioida</taxon>
        <taxon>Pterioidea</taxon>
        <taxon>Pteriidae</taxon>
        <taxon>Pinctada</taxon>
    </lineage>
</organism>
<evidence type="ECO:0000256" key="1">
    <source>
        <dbReference type="ARBA" id="ARBA00011047"/>
    </source>
</evidence>
<dbReference type="AlphaFoldDB" id="A0AA89C7H1"/>
<proteinExistence type="inferred from homology"/>
<accession>A0AA89C7H1</accession>
<dbReference type="InterPro" id="IPR009772">
    <property type="entry name" value="CDC123"/>
</dbReference>
<name>A0AA89C7H1_PINIB</name>
<dbReference type="Pfam" id="PF07065">
    <property type="entry name" value="D123"/>
    <property type="match status" value="1"/>
</dbReference>
<gene>
    <name evidence="3" type="ORF">FSP39_023648</name>
</gene>
<reference evidence="3" key="1">
    <citation type="submission" date="2019-08" db="EMBL/GenBank/DDBJ databases">
        <title>The improved chromosome-level genome for the pearl oyster Pinctada fucata martensii using PacBio sequencing and Hi-C.</title>
        <authorList>
            <person name="Zheng Z."/>
        </authorList>
    </citation>
    <scope>NUCLEOTIDE SEQUENCE</scope>
    <source>
        <strain evidence="3">ZZ-2019</strain>
        <tissue evidence="3">Adductor muscle</tissue>
    </source>
</reference>